<feature type="domain" description="DUF4216" evidence="1">
    <location>
        <begin position="57"/>
        <end position="126"/>
    </location>
</feature>
<evidence type="ECO:0000313" key="2">
    <source>
        <dbReference type="EMBL" id="RDX80356.1"/>
    </source>
</evidence>
<name>A0A371FPX7_MUCPR</name>
<reference evidence="2" key="1">
    <citation type="submission" date="2018-05" db="EMBL/GenBank/DDBJ databases">
        <title>Draft genome of Mucuna pruriens seed.</title>
        <authorList>
            <person name="Nnadi N.E."/>
            <person name="Vos R."/>
            <person name="Hasami M.H."/>
            <person name="Devisetty U.K."/>
            <person name="Aguiy J.C."/>
        </authorList>
    </citation>
    <scope>NUCLEOTIDE SEQUENCE [LARGE SCALE GENOMIC DNA]</scope>
    <source>
        <strain evidence="2">JCA_2017</strain>
    </source>
</reference>
<dbReference type="InterPro" id="IPR025312">
    <property type="entry name" value="DUF4216"/>
</dbReference>
<dbReference type="PANTHER" id="PTHR48258:SF11">
    <property type="entry name" value="TDCA1-ORF2 PROTEIN"/>
    <property type="match status" value="1"/>
</dbReference>
<keyword evidence="3" id="KW-1185">Reference proteome</keyword>
<dbReference type="AlphaFoldDB" id="A0A371FPX7"/>
<gene>
    <name evidence="2" type="ORF">CR513_39118</name>
</gene>
<organism evidence="2 3">
    <name type="scientific">Mucuna pruriens</name>
    <name type="common">Velvet bean</name>
    <name type="synonym">Dolichos pruriens</name>
    <dbReference type="NCBI Taxonomy" id="157652"/>
    <lineage>
        <taxon>Eukaryota</taxon>
        <taxon>Viridiplantae</taxon>
        <taxon>Streptophyta</taxon>
        <taxon>Embryophyta</taxon>
        <taxon>Tracheophyta</taxon>
        <taxon>Spermatophyta</taxon>
        <taxon>Magnoliopsida</taxon>
        <taxon>eudicotyledons</taxon>
        <taxon>Gunneridae</taxon>
        <taxon>Pentapetalae</taxon>
        <taxon>rosids</taxon>
        <taxon>fabids</taxon>
        <taxon>Fabales</taxon>
        <taxon>Fabaceae</taxon>
        <taxon>Papilionoideae</taxon>
        <taxon>50 kb inversion clade</taxon>
        <taxon>NPAAA clade</taxon>
        <taxon>indigoferoid/millettioid clade</taxon>
        <taxon>Phaseoleae</taxon>
        <taxon>Mucuna</taxon>
    </lineage>
</organism>
<evidence type="ECO:0000259" key="1">
    <source>
        <dbReference type="Pfam" id="PF13952"/>
    </source>
</evidence>
<sequence>MGPKRKVESWPMYIINGYKFHTIVWSEGMNSINHSVYVRGTNSQLEYDFYGNLSNIIQLEYTSFPIMKLVLFKCDWFDSTPNIGTKAHNKYEIVEVRSTQRYNKVYDLLIFAQQAKQVYYTTYPKGQHILRDITIVQESSYQDDDFVGLQVLLHIDPDVIKKSLADIDGGGEEVDTQLLD</sequence>
<dbReference type="OrthoDB" id="1878503at2759"/>
<dbReference type="EMBL" id="QJKJ01008248">
    <property type="protein sequence ID" value="RDX80356.1"/>
    <property type="molecule type" value="Genomic_DNA"/>
</dbReference>
<comment type="caution">
    <text evidence="2">The sequence shown here is derived from an EMBL/GenBank/DDBJ whole genome shotgun (WGS) entry which is preliminary data.</text>
</comment>
<feature type="non-terminal residue" evidence="2">
    <location>
        <position position="1"/>
    </location>
</feature>
<proteinExistence type="predicted"/>
<dbReference type="PANTHER" id="PTHR48258">
    <property type="entry name" value="DUF4218 DOMAIN-CONTAINING PROTEIN-RELATED"/>
    <property type="match status" value="1"/>
</dbReference>
<accession>A0A371FPX7</accession>
<evidence type="ECO:0000313" key="3">
    <source>
        <dbReference type="Proteomes" id="UP000257109"/>
    </source>
</evidence>
<dbReference type="Pfam" id="PF13952">
    <property type="entry name" value="DUF4216"/>
    <property type="match status" value="1"/>
</dbReference>
<dbReference type="Proteomes" id="UP000257109">
    <property type="component" value="Unassembled WGS sequence"/>
</dbReference>
<protein>
    <recommendedName>
        <fullName evidence="1">DUF4216 domain-containing protein</fullName>
    </recommendedName>
</protein>